<evidence type="ECO:0000259" key="1">
    <source>
        <dbReference type="Pfam" id="PF08800"/>
    </source>
</evidence>
<proteinExistence type="predicted"/>
<comment type="caution">
    <text evidence="2">The sequence shown here is derived from an EMBL/GenBank/DDBJ whole genome shotgun (WGS) entry which is preliminary data.</text>
</comment>
<keyword evidence="3" id="KW-1185">Reference proteome</keyword>
<dbReference type="EMBL" id="JACHCB010000012">
    <property type="protein sequence ID" value="MBB6111531.1"/>
    <property type="molecule type" value="Genomic_DNA"/>
</dbReference>
<dbReference type="InterPro" id="IPR014907">
    <property type="entry name" value="BT4734-like_N"/>
</dbReference>
<dbReference type="RefSeq" id="WP_076376020.1">
    <property type="nucleotide sequence ID" value="NZ_FTMG01000012.1"/>
</dbReference>
<evidence type="ECO:0000313" key="3">
    <source>
        <dbReference type="Proteomes" id="UP000541583"/>
    </source>
</evidence>
<name>A0ABR6PPG9_9SPHI</name>
<feature type="domain" description="BT4734-like N-terminal" evidence="1">
    <location>
        <begin position="59"/>
        <end position="177"/>
    </location>
</feature>
<dbReference type="Proteomes" id="UP000541583">
    <property type="component" value="Unassembled WGS sequence"/>
</dbReference>
<sequence length="333" mass="38783">MIDEKCFVISKYNNAVSKIDNNIDLFEELNMIKTGVFKDSVLLCRNLLNEGLVLEYKQAKAKLPAVTFSGRFNGSHRKENLIDYNGFIIIDLDGIETLKVKELKQKLFDDDYVWATWTSPSNRGIKILIKTNANVETHKLYFDELVKYIKLKYDLNVDKSGSDVCRLCFSSYDPDILIKESYHLFEVDVETISSNLINEINPKRQKSNTIIQPKFVNSNLDKLLFYSTDKKNSQSDRIIMGKVIKYLKKHSISITSNYEQWYKVGLSIANTFTFDIGKKYYLEVCSLDGINHDEYKSLYLLEYCYRNRKMDQVSFATIIYFAEQKGFILKNKT</sequence>
<reference evidence="2 3" key="1">
    <citation type="submission" date="2020-08" db="EMBL/GenBank/DDBJ databases">
        <title>Genomic Encyclopedia of Type Strains, Phase IV (KMG-V): Genome sequencing to study the core and pangenomes of soil and plant-associated prokaryotes.</title>
        <authorList>
            <person name="Whitman W."/>
        </authorList>
    </citation>
    <scope>NUCLEOTIDE SEQUENCE [LARGE SCALE GENOMIC DNA]</scope>
    <source>
        <strain evidence="2 3">ANJLi2</strain>
    </source>
</reference>
<organism evidence="2 3">
    <name type="scientific">Mucilaginibacter lappiensis</name>
    <dbReference type="NCBI Taxonomy" id="354630"/>
    <lineage>
        <taxon>Bacteria</taxon>
        <taxon>Pseudomonadati</taxon>
        <taxon>Bacteroidota</taxon>
        <taxon>Sphingobacteriia</taxon>
        <taxon>Sphingobacteriales</taxon>
        <taxon>Sphingobacteriaceae</taxon>
        <taxon>Mucilaginibacter</taxon>
    </lineage>
</organism>
<accession>A0ABR6PPG9</accession>
<protein>
    <recommendedName>
        <fullName evidence="1">BT4734-like N-terminal domain-containing protein</fullName>
    </recommendedName>
</protein>
<evidence type="ECO:0000313" key="2">
    <source>
        <dbReference type="EMBL" id="MBB6111531.1"/>
    </source>
</evidence>
<dbReference type="Pfam" id="PF08800">
    <property type="entry name" value="BT4734-like_N"/>
    <property type="match status" value="1"/>
</dbReference>
<gene>
    <name evidence="2" type="ORF">HDF23_004301</name>
</gene>